<organism evidence="2 3">
    <name type="scientific">Parasponia andersonii</name>
    <name type="common">Sponia andersonii</name>
    <dbReference type="NCBI Taxonomy" id="3476"/>
    <lineage>
        <taxon>Eukaryota</taxon>
        <taxon>Viridiplantae</taxon>
        <taxon>Streptophyta</taxon>
        <taxon>Embryophyta</taxon>
        <taxon>Tracheophyta</taxon>
        <taxon>Spermatophyta</taxon>
        <taxon>Magnoliopsida</taxon>
        <taxon>eudicotyledons</taxon>
        <taxon>Gunneridae</taxon>
        <taxon>Pentapetalae</taxon>
        <taxon>rosids</taxon>
        <taxon>fabids</taxon>
        <taxon>Rosales</taxon>
        <taxon>Cannabaceae</taxon>
        <taxon>Parasponia</taxon>
    </lineage>
</organism>
<gene>
    <name evidence="2" type="ORF">PanWU01x14_171780</name>
</gene>
<evidence type="ECO:0000313" key="3">
    <source>
        <dbReference type="Proteomes" id="UP000237105"/>
    </source>
</evidence>
<dbReference type="AlphaFoldDB" id="A0A2P5C985"/>
<sequence>MKNPQKDETKLPEYGLEIGSSVGFDRPFGAMESGSPIGCDPSGAEEEEKKVVELLDNVEMMQNEVDIDEDDPKTKHLTNIIVECIKDTKKVRILLGNNG</sequence>
<proteinExistence type="predicted"/>
<dbReference type="OrthoDB" id="10335658at2759"/>
<protein>
    <submittedName>
        <fullName evidence="2">Uncharacterized protein</fullName>
    </submittedName>
</protein>
<name>A0A2P5C985_PARAD</name>
<keyword evidence="3" id="KW-1185">Reference proteome</keyword>
<reference evidence="3" key="1">
    <citation type="submission" date="2016-06" db="EMBL/GenBank/DDBJ databases">
        <title>Parallel loss of symbiosis genes in relatives of nitrogen-fixing non-legume Parasponia.</title>
        <authorList>
            <person name="Van Velzen R."/>
            <person name="Holmer R."/>
            <person name="Bu F."/>
            <person name="Rutten L."/>
            <person name="Van Zeijl A."/>
            <person name="Liu W."/>
            <person name="Santuari L."/>
            <person name="Cao Q."/>
            <person name="Sharma T."/>
            <person name="Shen D."/>
            <person name="Roswanjaya Y."/>
            <person name="Wardhani T."/>
            <person name="Kalhor M.S."/>
            <person name="Jansen J."/>
            <person name="Van den Hoogen J."/>
            <person name="Gungor B."/>
            <person name="Hartog M."/>
            <person name="Hontelez J."/>
            <person name="Verver J."/>
            <person name="Yang W.-C."/>
            <person name="Schijlen E."/>
            <person name="Repin R."/>
            <person name="Schilthuizen M."/>
            <person name="Schranz E."/>
            <person name="Heidstra R."/>
            <person name="Miyata K."/>
            <person name="Fedorova E."/>
            <person name="Kohlen W."/>
            <person name="Bisseling T."/>
            <person name="Smit S."/>
            <person name="Geurts R."/>
        </authorList>
    </citation>
    <scope>NUCLEOTIDE SEQUENCE [LARGE SCALE GENOMIC DNA]</scope>
    <source>
        <strain evidence="3">cv. WU1-14</strain>
    </source>
</reference>
<comment type="caution">
    <text evidence="2">The sequence shown here is derived from an EMBL/GenBank/DDBJ whole genome shotgun (WGS) entry which is preliminary data.</text>
</comment>
<evidence type="ECO:0000256" key="1">
    <source>
        <dbReference type="SAM" id="MobiDB-lite"/>
    </source>
</evidence>
<dbReference type="EMBL" id="JXTB01000157">
    <property type="protein sequence ID" value="PON57630.1"/>
    <property type="molecule type" value="Genomic_DNA"/>
</dbReference>
<dbReference type="Proteomes" id="UP000237105">
    <property type="component" value="Unassembled WGS sequence"/>
</dbReference>
<feature type="region of interest" description="Disordered" evidence="1">
    <location>
        <begin position="25"/>
        <end position="44"/>
    </location>
</feature>
<evidence type="ECO:0000313" key="2">
    <source>
        <dbReference type="EMBL" id="PON57630.1"/>
    </source>
</evidence>
<accession>A0A2P5C985</accession>